<reference evidence="1 2" key="1">
    <citation type="journal article" date="2023" name="Plant Dis.">
        <title>First Report of Diplodia intermedia Causing Canker and Dieback Diseases on Apple Trees in Canada.</title>
        <authorList>
            <person name="Ellouze W."/>
            <person name="Ilyukhin E."/>
            <person name="Sulman M."/>
            <person name="Ali S."/>
        </authorList>
    </citation>
    <scope>NUCLEOTIDE SEQUENCE [LARGE SCALE GENOMIC DNA]</scope>
    <source>
        <strain evidence="1 2">M45-28</strain>
    </source>
</reference>
<evidence type="ECO:0000313" key="2">
    <source>
        <dbReference type="Proteomes" id="UP001521184"/>
    </source>
</evidence>
<gene>
    <name evidence="1" type="ORF">SLS58_005575</name>
</gene>
<dbReference type="EMBL" id="JAKEKT020000034">
    <property type="protein sequence ID" value="KAL1642235.1"/>
    <property type="molecule type" value="Genomic_DNA"/>
</dbReference>
<accession>A0ABR3TQU7</accession>
<evidence type="ECO:0000313" key="1">
    <source>
        <dbReference type="EMBL" id="KAL1642235.1"/>
    </source>
</evidence>
<keyword evidence="2" id="KW-1185">Reference proteome</keyword>
<organism evidence="1 2">
    <name type="scientific">Diplodia intermedia</name>
    <dbReference type="NCBI Taxonomy" id="856260"/>
    <lineage>
        <taxon>Eukaryota</taxon>
        <taxon>Fungi</taxon>
        <taxon>Dikarya</taxon>
        <taxon>Ascomycota</taxon>
        <taxon>Pezizomycotina</taxon>
        <taxon>Dothideomycetes</taxon>
        <taxon>Dothideomycetes incertae sedis</taxon>
        <taxon>Botryosphaeriales</taxon>
        <taxon>Botryosphaeriaceae</taxon>
        <taxon>Diplodia</taxon>
    </lineage>
</organism>
<proteinExistence type="predicted"/>
<protein>
    <recommendedName>
        <fullName evidence="3">Fungal N-terminal domain-containing protein</fullName>
    </recommendedName>
</protein>
<comment type="caution">
    <text evidence="1">The sequence shown here is derived from an EMBL/GenBank/DDBJ whole genome shotgun (WGS) entry which is preliminary data.</text>
</comment>
<sequence length="139" mass="15333">MDGLSGAASVAGILSITVQLAESIQKLSASEDIEDIVDDLEVLTYVLAEIQRCEELFGPQHATAKAILRCRRQVQALENMVAGWKEDLEQGNRWRRGQAAAKVVIKTEKVKEWRGKISEAKETLSLALQASSRFVTSHP</sequence>
<name>A0ABR3TQU7_9PEZI</name>
<dbReference type="Proteomes" id="UP001521184">
    <property type="component" value="Unassembled WGS sequence"/>
</dbReference>
<evidence type="ECO:0008006" key="3">
    <source>
        <dbReference type="Google" id="ProtNLM"/>
    </source>
</evidence>